<comment type="caution">
    <text evidence="1">The sequence shown here is derived from an EMBL/GenBank/DDBJ whole genome shotgun (WGS) entry which is preliminary data.</text>
</comment>
<dbReference type="RefSeq" id="WP_346030676.1">
    <property type="nucleotide sequence ID" value="NZ_BAAANV010000049.1"/>
</dbReference>
<dbReference type="InterPro" id="IPR036420">
    <property type="entry name" value="BRCT_dom_sf"/>
</dbReference>
<dbReference type="Proteomes" id="UP001501288">
    <property type="component" value="Unassembled WGS sequence"/>
</dbReference>
<name>A0ABN2C0W4_9MICO</name>
<evidence type="ECO:0000313" key="2">
    <source>
        <dbReference type="Proteomes" id="UP001501288"/>
    </source>
</evidence>
<dbReference type="EMBL" id="BAAANV010000049">
    <property type="protein sequence ID" value="GAA1549411.1"/>
    <property type="molecule type" value="Genomic_DNA"/>
</dbReference>
<gene>
    <name evidence="1" type="ORF">GCM10009762_23110</name>
</gene>
<protein>
    <recommendedName>
        <fullName evidence="3">BRCT domain-containing protein</fullName>
    </recommendedName>
</protein>
<organism evidence="1 2">
    <name type="scientific">Dermacoccus barathri</name>
    <dbReference type="NCBI Taxonomy" id="322601"/>
    <lineage>
        <taxon>Bacteria</taxon>
        <taxon>Bacillati</taxon>
        <taxon>Actinomycetota</taxon>
        <taxon>Actinomycetes</taxon>
        <taxon>Micrococcales</taxon>
        <taxon>Dermacoccaceae</taxon>
        <taxon>Dermacoccus</taxon>
    </lineage>
</organism>
<dbReference type="Gene3D" id="3.40.50.10190">
    <property type="entry name" value="BRCT domain"/>
    <property type="match status" value="1"/>
</dbReference>
<proteinExistence type="predicted"/>
<evidence type="ECO:0000313" key="1">
    <source>
        <dbReference type="EMBL" id="GAA1549411.1"/>
    </source>
</evidence>
<reference evidence="1 2" key="1">
    <citation type="journal article" date="2019" name="Int. J. Syst. Evol. Microbiol.">
        <title>The Global Catalogue of Microorganisms (GCM) 10K type strain sequencing project: providing services to taxonomists for standard genome sequencing and annotation.</title>
        <authorList>
            <consortium name="The Broad Institute Genomics Platform"/>
            <consortium name="The Broad Institute Genome Sequencing Center for Infectious Disease"/>
            <person name="Wu L."/>
            <person name="Ma J."/>
        </authorList>
    </citation>
    <scope>NUCLEOTIDE SEQUENCE [LARGE SCALE GENOMIC DNA]</scope>
    <source>
        <strain evidence="1 2">JCM 14588</strain>
    </source>
</reference>
<sequence>MTRQMAWDAVANAGGQPAPTTTRKTNILVVGDFNPASLRPGANVSGKAAKAFALQDKGQDIELMTEADFLQVLDGTSTMDEELRQLIDQQEAKSDEVGAHAASAPTFRPLRLPAKPTTQQCNQAGCEAIAAFRTRTRPTWCVDHIDAKLTDAGLRPLEEFTHPESYRLTECLSCGCQAHYRLEYVLTKTAEGEPTCRACYWAEWSRETARLQDEALQRAGLTPAEVELFYAAHGDPRIRRTHDAEGFVREAAAKHRDGLGDAPVDTDRFVQRVRCRHCGKIEVIRSNDLYHCTCCKC</sequence>
<dbReference type="CDD" id="cd17748">
    <property type="entry name" value="BRCT_DNA_ligase_like"/>
    <property type="match status" value="1"/>
</dbReference>
<accession>A0ABN2C0W4</accession>
<evidence type="ECO:0008006" key="3">
    <source>
        <dbReference type="Google" id="ProtNLM"/>
    </source>
</evidence>
<keyword evidence="2" id="KW-1185">Reference proteome</keyword>